<dbReference type="CDD" id="cd00165">
    <property type="entry name" value="S4"/>
    <property type="match status" value="1"/>
</dbReference>
<evidence type="ECO:0000256" key="7">
    <source>
        <dbReference type="HAMAP-Rule" id="MF_01306"/>
    </source>
</evidence>
<evidence type="ECO:0000313" key="11">
    <source>
        <dbReference type="Proteomes" id="UP000034213"/>
    </source>
</evidence>
<dbReference type="InterPro" id="IPR022801">
    <property type="entry name" value="Ribosomal_uS4"/>
</dbReference>
<name>A0A0G1C4Z1_9BACT</name>
<accession>A0A0G1C4Z1</accession>
<evidence type="ECO:0000256" key="1">
    <source>
        <dbReference type="ARBA" id="ARBA00007465"/>
    </source>
</evidence>
<feature type="domain" description="Small ribosomal subunit protein uS4 N-terminal" evidence="9">
    <location>
        <begin position="3"/>
        <end position="94"/>
    </location>
</feature>
<keyword evidence="3 7" id="KW-0694">RNA-binding</keyword>
<comment type="function">
    <text evidence="7">One of the primary rRNA binding proteins, it binds directly to 16S rRNA where it nucleates assembly of the body of the 30S subunit.</text>
</comment>
<dbReference type="SMART" id="SM01390">
    <property type="entry name" value="Ribosomal_S4"/>
    <property type="match status" value="1"/>
</dbReference>
<dbReference type="Proteomes" id="UP000034213">
    <property type="component" value="Unassembled WGS sequence"/>
</dbReference>
<dbReference type="SUPFAM" id="SSF55174">
    <property type="entry name" value="Alpha-L RNA-binding motif"/>
    <property type="match status" value="1"/>
</dbReference>
<reference evidence="10 11" key="1">
    <citation type="journal article" date="2015" name="Nature">
        <title>rRNA introns, odd ribosomes, and small enigmatic genomes across a large radiation of phyla.</title>
        <authorList>
            <person name="Brown C.T."/>
            <person name="Hug L.A."/>
            <person name="Thomas B.C."/>
            <person name="Sharon I."/>
            <person name="Castelle C.J."/>
            <person name="Singh A."/>
            <person name="Wilkins M.J."/>
            <person name="Williams K.H."/>
            <person name="Banfield J.F."/>
        </authorList>
    </citation>
    <scope>NUCLEOTIDE SEQUENCE [LARGE SCALE GENOMIC DNA]</scope>
</reference>
<dbReference type="Gene3D" id="3.10.290.10">
    <property type="entry name" value="RNA-binding S4 domain"/>
    <property type="match status" value="1"/>
</dbReference>
<evidence type="ECO:0000256" key="3">
    <source>
        <dbReference type="ARBA" id="ARBA00022884"/>
    </source>
</evidence>
<comment type="similarity">
    <text evidence="1 7">Belongs to the universal ribosomal protein uS4 family.</text>
</comment>
<dbReference type="SMART" id="SM00363">
    <property type="entry name" value="S4"/>
    <property type="match status" value="1"/>
</dbReference>
<dbReference type="InterPro" id="IPR001912">
    <property type="entry name" value="Ribosomal_uS4_N"/>
</dbReference>
<evidence type="ECO:0000259" key="9">
    <source>
        <dbReference type="SMART" id="SM01390"/>
    </source>
</evidence>
<gene>
    <name evidence="7" type="primary">rpsD</name>
    <name evidence="10" type="ORF">UV54_C0002G0029</name>
</gene>
<keyword evidence="2 7" id="KW-0699">rRNA-binding</keyword>
<dbReference type="STRING" id="1618369.UV54_C0002G0029"/>
<dbReference type="GO" id="GO:0003735">
    <property type="term" value="F:structural constituent of ribosome"/>
    <property type="evidence" value="ECO:0007669"/>
    <property type="project" value="InterPro"/>
</dbReference>
<evidence type="ECO:0000256" key="6">
    <source>
        <dbReference type="ARBA" id="ARBA00035254"/>
    </source>
</evidence>
<evidence type="ECO:0000256" key="2">
    <source>
        <dbReference type="ARBA" id="ARBA00022730"/>
    </source>
</evidence>
<organism evidence="10 11">
    <name type="scientific">Candidatus Beckwithbacteria bacterium GW2011_GWA2_43_10</name>
    <dbReference type="NCBI Taxonomy" id="1618369"/>
    <lineage>
        <taxon>Bacteria</taxon>
        <taxon>Candidatus Beckwithiibacteriota</taxon>
    </lineage>
</organism>
<dbReference type="Pfam" id="PF00163">
    <property type="entry name" value="Ribosomal_S4"/>
    <property type="match status" value="1"/>
</dbReference>
<dbReference type="PANTHER" id="PTHR11831">
    <property type="entry name" value="30S 40S RIBOSOMAL PROTEIN"/>
    <property type="match status" value="1"/>
</dbReference>
<dbReference type="AlphaFoldDB" id="A0A0G1C4Z1"/>
<dbReference type="Pfam" id="PF01479">
    <property type="entry name" value="S4"/>
    <property type="match status" value="1"/>
</dbReference>
<evidence type="ECO:0000256" key="5">
    <source>
        <dbReference type="ARBA" id="ARBA00023274"/>
    </source>
</evidence>
<dbReference type="InterPro" id="IPR036986">
    <property type="entry name" value="S4_RNA-bd_sf"/>
</dbReference>
<dbReference type="PROSITE" id="PS50889">
    <property type="entry name" value="S4"/>
    <property type="match status" value="1"/>
</dbReference>
<comment type="subunit">
    <text evidence="7">Part of the 30S ribosomal subunit. Contacts protein S5. The interaction surface between S4 and S5 is involved in control of translational fidelity.</text>
</comment>
<comment type="function">
    <text evidence="7">With S5 and S12 plays an important role in translational accuracy.</text>
</comment>
<dbReference type="EMBL" id="LCEW01000002">
    <property type="protein sequence ID" value="KKS80617.1"/>
    <property type="molecule type" value="Genomic_DNA"/>
</dbReference>
<sequence length="202" mass="23364">MGRTIRSRSKIVRKFNENIFGQKKFDKILVKKPQPPGAHGKKLRRRFSDYAQQLKEKQKLKAIYDVGEAQFRSYFKTARKTQTATGEKLLQILESRLDNLIYRAGFAPTRAFARQLTNHGHVLVDNHKLSVPSALLKPGQVVSLKPKAAKIPLVKQMLENKDINVSKWLKRQAIAAKFDRLPKREEIDVNIQEQLIVEFYSR</sequence>
<evidence type="ECO:0000256" key="4">
    <source>
        <dbReference type="ARBA" id="ARBA00022980"/>
    </source>
</evidence>
<evidence type="ECO:0000313" key="10">
    <source>
        <dbReference type="EMBL" id="KKS80617.1"/>
    </source>
</evidence>
<comment type="caution">
    <text evidence="10">The sequence shown here is derived from an EMBL/GenBank/DDBJ whole genome shotgun (WGS) entry which is preliminary data.</text>
</comment>
<dbReference type="InterPro" id="IPR005709">
    <property type="entry name" value="Ribosomal_uS4_bac-type"/>
</dbReference>
<dbReference type="HAMAP" id="MF_01306_B">
    <property type="entry name" value="Ribosomal_uS4_B"/>
    <property type="match status" value="1"/>
</dbReference>
<keyword evidence="4 7" id="KW-0689">Ribosomal protein</keyword>
<evidence type="ECO:0000259" key="8">
    <source>
        <dbReference type="SMART" id="SM00363"/>
    </source>
</evidence>
<dbReference type="FunFam" id="3.10.290.10:FF:000001">
    <property type="entry name" value="30S ribosomal protein S4"/>
    <property type="match status" value="1"/>
</dbReference>
<proteinExistence type="inferred from homology"/>
<dbReference type="GO" id="GO:0042274">
    <property type="term" value="P:ribosomal small subunit biogenesis"/>
    <property type="evidence" value="ECO:0007669"/>
    <property type="project" value="TreeGrafter"/>
</dbReference>
<dbReference type="Gene3D" id="1.10.1050.10">
    <property type="entry name" value="Ribosomal Protein S4 Delta 41, Chain A, domain 1"/>
    <property type="match status" value="1"/>
</dbReference>
<dbReference type="GO" id="GO:0006412">
    <property type="term" value="P:translation"/>
    <property type="evidence" value="ECO:0007669"/>
    <property type="project" value="UniProtKB-UniRule"/>
</dbReference>
<keyword evidence="5 7" id="KW-0687">Ribonucleoprotein</keyword>
<dbReference type="GO" id="GO:0019843">
    <property type="term" value="F:rRNA binding"/>
    <property type="evidence" value="ECO:0007669"/>
    <property type="project" value="UniProtKB-UniRule"/>
</dbReference>
<dbReference type="PANTHER" id="PTHR11831:SF4">
    <property type="entry name" value="SMALL RIBOSOMAL SUBUNIT PROTEIN US4M"/>
    <property type="match status" value="1"/>
</dbReference>
<protein>
    <recommendedName>
        <fullName evidence="6 7">Small ribosomal subunit protein uS4</fullName>
    </recommendedName>
</protein>
<dbReference type="GO" id="GO:0015935">
    <property type="term" value="C:small ribosomal subunit"/>
    <property type="evidence" value="ECO:0007669"/>
    <property type="project" value="InterPro"/>
</dbReference>
<dbReference type="NCBIfam" id="NF003717">
    <property type="entry name" value="PRK05327.1"/>
    <property type="match status" value="1"/>
</dbReference>
<dbReference type="InterPro" id="IPR002942">
    <property type="entry name" value="S4_RNA-bd"/>
</dbReference>
<dbReference type="NCBIfam" id="TIGR01017">
    <property type="entry name" value="rpsD_bact"/>
    <property type="match status" value="1"/>
</dbReference>
<feature type="domain" description="RNA-binding S4" evidence="8">
    <location>
        <begin position="95"/>
        <end position="152"/>
    </location>
</feature>